<evidence type="ECO:0000313" key="1">
    <source>
        <dbReference type="EMBL" id="JAD22770.1"/>
    </source>
</evidence>
<dbReference type="EMBL" id="GBRH01275125">
    <property type="protein sequence ID" value="JAD22770.1"/>
    <property type="molecule type" value="Transcribed_RNA"/>
</dbReference>
<sequence length="33" mass="3712">MLATRFEQDVLLLLGASRRDPKTKALLKSVDLI</sequence>
<name>A0A0A8YBF1_ARUDO</name>
<reference evidence="1" key="1">
    <citation type="submission" date="2014-09" db="EMBL/GenBank/DDBJ databases">
        <authorList>
            <person name="Magalhaes I.L.F."/>
            <person name="Oliveira U."/>
            <person name="Santos F.R."/>
            <person name="Vidigal T.H.D.A."/>
            <person name="Brescovit A.D."/>
            <person name="Santos A.J."/>
        </authorList>
    </citation>
    <scope>NUCLEOTIDE SEQUENCE</scope>
    <source>
        <tissue evidence="1">Shoot tissue taken approximately 20 cm above the soil surface</tissue>
    </source>
</reference>
<accession>A0A0A8YBF1</accession>
<reference evidence="1" key="2">
    <citation type="journal article" date="2015" name="Data Brief">
        <title>Shoot transcriptome of the giant reed, Arundo donax.</title>
        <authorList>
            <person name="Barrero R.A."/>
            <person name="Guerrero F.D."/>
            <person name="Moolhuijzen P."/>
            <person name="Goolsby J.A."/>
            <person name="Tidwell J."/>
            <person name="Bellgard S.E."/>
            <person name="Bellgard M.I."/>
        </authorList>
    </citation>
    <scope>NUCLEOTIDE SEQUENCE</scope>
    <source>
        <tissue evidence="1">Shoot tissue taken approximately 20 cm above the soil surface</tissue>
    </source>
</reference>
<organism evidence="1">
    <name type="scientific">Arundo donax</name>
    <name type="common">Giant reed</name>
    <name type="synonym">Donax arundinaceus</name>
    <dbReference type="NCBI Taxonomy" id="35708"/>
    <lineage>
        <taxon>Eukaryota</taxon>
        <taxon>Viridiplantae</taxon>
        <taxon>Streptophyta</taxon>
        <taxon>Embryophyta</taxon>
        <taxon>Tracheophyta</taxon>
        <taxon>Spermatophyta</taxon>
        <taxon>Magnoliopsida</taxon>
        <taxon>Liliopsida</taxon>
        <taxon>Poales</taxon>
        <taxon>Poaceae</taxon>
        <taxon>PACMAD clade</taxon>
        <taxon>Arundinoideae</taxon>
        <taxon>Arundineae</taxon>
        <taxon>Arundo</taxon>
    </lineage>
</organism>
<proteinExistence type="predicted"/>
<dbReference type="AlphaFoldDB" id="A0A0A8YBF1"/>
<protein>
    <submittedName>
        <fullName evidence="1">Uncharacterized protein</fullName>
    </submittedName>
</protein>